<organism evidence="1 2">
    <name type="scientific">Micromonospora coerulea</name>
    <dbReference type="NCBI Taxonomy" id="47856"/>
    <lineage>
        <taxon>Bacteria</taxon>
        <taxon>Bacillati</taxon>
        <taxon>Actinomycetota</taxon>
        <taxon>Actinomycetes</taxon>
        <taxon>Micromonosporales</taxon>
        <taxon>Micromonosporaceae</taxon>
        <taxon>Micromonospora</taxon>
    </lineage>
</organism>
<accession>A0ABP8SDH5</accession>
<comment type="caution">
    <text evidence="1">The sequence shown here is derived from an EMBL/GenBank/DDBJ whole genome shotgun (WGS) entry which is preliminary data.</text>
</comment>
<name>A0ABP8SDH5_9ACTN</name>
<reference evidence="2" key="1">
    <citation type="journal article" date="2019" name="Int. J. Syst. Evol. Microbiol.">
        <title>The Global Catalogue of Microorganisms (GCM) 10K type strain sequencing project: providing services to taxonomists for standard genome sequencing and annotation.</title>
        <authorList>
            <consortium name="The Broad Institute Genomics Platform"/>
            <consortium name="The Broad Institute Genome Sequencing Center for Infectious Disease"/>
            <person name="Wu L."/>
            <person name="Ma J."/>
        </authorList>
    </citation>
    <scope>NUCLEOTIDE SEQUENCE [LARGE SCALE GENOMIC DNA]</scope>
    <source>
        <strain evidence="2">JCM 3175</strain>
    </source>
</reference>
<gene>
    <name evidence="1" type="ORF">GCM10023176_15010</name>
</gene>
<evidence type="ECO:0000313" key="1">
    <source>
        <dbReference type="EMBL" id="GAA4565926.1"/>
    </source>
</evidence>
<sequence length="110" mass="11818">MGRAGRGTVRGMRVSSSAAVAASSEVAGADGVRRPGGEVHAWLPGQNQTVCGLPLSRTRLRRFPHVPFDYSSTDVLTEADPEGAVCPRCLAATQGRRREEKAWVRHAPRP</sequence>
<dbReference type="Proteomes" id="UP001500307">
    <property type="component" value="Unassembled WGS sequence"/>
</dbReference>
<evidence type="ECO:0008006" key="3">
    <source>
        <dbReference type="Google" id="ProtNLM"/>
    </source>
</evidence>
<keyword evidence="2" id="KW-1185">Reference proteome</keyword>
<protein>
    <recommendedName>
        <fullName evidence="3">Zinc finger protein</fullName>
    </recommendedName>
</protein>
<dbReference type="EMBL" id="BAABGU010000006">
    <property type="protein sequence ID" value="GAA4565926.1"/>
    <property type="molecule type" value="Genomic_DNA"/>
</dbReference>
<evidence type="ECO:0000313" key="2">
    <source>
        <dbReference type="Proteomes" id="UP001500307"/>
    </source>
</evidence>
<proteinExistence type="predicted"/>